<keyword evidence="2" id="KW-0418">Kinase</keyword>
<evidence type="ECO:0000313" key="3">
    <source>
        <dbReference type="Proteomes" id="UP000321567"/>
    </source>
</evidence>
<feature type="domain" description="HPr kinase/phosphorylase C-terminal" evidence="1">
    <location>
        <begin position="16"/>
        <end position="95"/>
    </location>
</feature>
<dbReference type="CDD" id="cd01918">
    <property type="entry name" value="HprK_C"/>
    <property type="match status" value="1"/>
</dbReference>
<organism evidence="2 3">
    <name type="scientific">Pararhodospirillum oryzae</name>
    <dbReference type="NCBI Taxonomy" id="478448"/>
    <lineage>
        <taxon>Bacteria</taxon>
        <taxon>Pseudomonadati</taxon>
        <taxon>Pseudomonadota</taxon>
        <taxon>Alphaproteobacteria</taxon>
        <taxon>Rhodospirillales</taxon>
        <taxon>Rhodospirillaceae</taxon>
        <taxon>Pararhodospirillum</taxon>
    </lineage>
</organism>
<dbReference type="EMBL" id="BJZO01000077">
    <property type="protein sequence ID" value="GEO82419.1"/>
    <property type="molecule type" value="Genomic_DNA"/>
</dbReference>
<dbReference type="GO" id="GO:0005524">
    <property type="term" value="F:ATP binding"/>
    <property type="evidence" value="ECO:0007669"/>
    <property type="project" value="InterPro"/>
</dbReference>
<dbReference type="Proteomes" id="UP000321567">
    <property type="component" value="Unassembled WGS sequence"/>
</dbReference>
<dbReference type="PANTHER" id="PTHR30305:SF1">
    <property type="entry name" value="HPR KINASE_PHOSPHORYLASE"/>
    <property type="match status" value="1"/>
</dbReference>
<keyword evidence="2" id="KW-0808">Transferase</keyword>
<reference evidence="2 3" key="1">
    <citation type="submission" date="2019-07" db="EMBL/GenBank/DDBJ databases">
        <title>Whole genome shotgun sequence of Rhodospirillum oryzae NBRC 107573.</title>
        <authorList>
            <person name="Hosoyama A."/>
            <person name="Uohara A."/>
            <person name="Ohji S."/>
            <person name="Ichikawa N."/>
        </authorList>
    </citation>
    <scope>NUCLEOTIDE SEQUENCE [LARGE SCALE GENOMIC DNA]</scope>
    <source>
        <strain evidence="2 3">NBRC 107573</strain>
    </source>
</reference>
<evidence type="ECO:0000259" key="1">
    <source>
        <dbReference type="Pfam" id="PF07475"/>
    </source>
</evidence>
<dbReference type="GO" id="GO:0000155">
    <property type="term" value="F:phosphorelay sensor kinase activity"/>
    <property type="evidence" value="ECO:0007669"/>
    <property type="project" value="InterPro"/>
</dbReference>
<sequence length="158" mass="15872">MLTDPSDDTPAPLLPTLHGTALERAGQAVLLRGPSGSGKSDLALRLLAHGFHLIADDRVVVAEHAGHAVASAPPALSGLLEVRGLGIVSVTAVAGPIPVALVVDLVPGGPLERLPDPASTALAGVSVPLVRLDPMETSAPLKVALALTLARGDSRSGH</sequence>
<dbReference type="SUPFAM" id="SSF53795">
    <property type="entry name" value="PEP carboxykinase-like"/>
    <property type="match status" value="1"/>
</dbReference>
<comment type="caution">
    <text evidence="2">The sequence shown here is derived from an EMBL/GenBank/DDBJ whole genome shotgun (WGS) entry which is preliminary data.</text>
</comment>
<protein>
    <submittedName>
        <fullName evidence="2">HPr kinase</fullName>
    </submittedName>
</protein>
<dbReference type="AlphaFoldDB" id="A0A512HAE2"/>
<dbReference type="GO" id="GO:0006109">
    <property type="term" value="P:regulation of carbohydrate metabolic process"/>
    <property type="evidence" value="ECO:0007669"/>
    <property type="project" value="InterPro"/>
</dbReference>
<dbReference type="OrthoDB" id="8326226at2"/>
<dbReference type="Gene3D" id="3.40.50.300">
    <property type="entry name" value="P-loop containing nucleotide triphosphate hydrolases"/>
    <property type="match status" value="1"/>
</dbReference>
<accession>A0A512HAE2</accession>
<evidence type="ECO:0000313" key="2">
    <source>
        <dbReference type="EMBL" id="GEO82419.1"/>
    </source>
</evidence>
<dbReference type="PANTHER" id="PTHR30305">
    <property type="entry name" value="PROTEIN YJDM-RELATED"/>
    <property type="match status" value="1"/>
</dbReference>
<dbReference type="Pfam" id="PF07475">
    <property type="entry name" value="Hpr_kinase_C"/>
    <property type="match status" value="1"/>
</dbReference>
<name>A0A512HAE2_9PROT</name>
<dbReference type="InterPro" id="IPR027417">
    <property type="entry name" value="P-loop_NTPase"/>
</dbReference>
<keyword evidence="3" id="KW-1185">Reference proteome</keyword>
<dbReference type="InterPro" id="IPR011104">
    <property type="entry name" value="Hpr_kin/Pase_C"/>
</dbReference>
<gene>
    <name evidence="2" type="ORF">ROR02_25500</name>
</gene>
<proteinExistence type="predicted"/>